<organism evidence="2 3">
    <name type="scientific">Bemisia tabaci</name>
    <name type="common">Sweetpotato whitefly</name>
    <name type="synonym">Aleurodes tabaci</name>
    <dbReference type="NCBI Taxonomy" id="7038"/>
    <lineage>
        <taxon>Eukaryota</taxon>
        <taxon>Metazoa</taxon>
        <taxon>Ecdysozoa</taxon>
        <taxon>Arthropoda</taxon>
        <taxon>Hexapoda</taxon>
        <taxon>Insecta</taxon>
        <taxon>Pterygota</taxon>
        <taxon>Neoptera</taxon>
        <taxon>Paraneoptera</taxon>
        <taxon>Hemiptera</taxon>
        <taxon>Sternorrhyncha</taxon>
        <taxon>Aleyrodoidea</taxon>
        <taxon>Aleyrodidae</taxon>
        <taxon>Aleyrodinae</taxon>
        <taxon>Bemisia</taxon>
    </lineage>
</organism>
<dbReference type="PANTHER" id="PTHR33480">
    <property type="entry name" value="SET DOMAIN-CONTAINING PROTEIN-RELATED"/>
    <property type="match status" value="1"/>
</dbReference>
<feature type="region of interest" description="Disordered" evidence="1">
    <location>
        <begin position="183"/>
        <end position="245"/>
    </location>
</feature>
<feature type="region of interest" description="Disordered" evidence="1">
    <location>
        <begin position="119"/>
        <end position="168"/>
    </location>
</feature>
<proteinExistence type="predicted"/>
<protein>
    <submittedName>
        <fullName evidence="2">Uncharacterized protein</fullName>
    </submittedName>
</protein>
<dbReference type="EMBL" id="OU963867">
    <property type="protein sequence ID" value="CAH0392010.1"/>
    <property type="molecule type" value="Genomic_DNA"/>
</dbReference>
<reference evidence="2" key="1">
    <citation type="submission" date="2021-12" db="EMBL/GenBank/DDBJ databases">
        <authorList>
            <person name="King R."/>
        </authorList>
    </citation>
    <scope>NUCLEOTIDE SEQUENCE</scope>
</reference>
<evidence type="ECO:0000313" key="2">
    <source>
        <dbReference type="EMBL" id="CAH0392010.1"/>
    </source>
</evidence>
<accession>A0A9P0AHK9</accession>
<feature type="compositionally biased region" description="Polar residues" evidence="1">
    <location>
        <begin position="139"/>
        <end position="154"/>
    </location>
</feature>
<dbReference type="Proteomes" id="UP001152759">
    <property type="component" value="Chromosome 6"/>
</dbReference>
<gene>
    <name evidence="2" type="ORF">BEMITA_LOCUS10569</name>
</gene>
<evidence type="ECO:0000256" key="1">
    <source>
        <dbReference type="SAM" id="MobiDB-lite"/>
    </source>
</evidence>
<keyword evidence="3" id="KW-1185">Reference proteome</keyword>
<sequence>MEEGITLLKECRGQFHLKSEDNDLLFPVPFTGGAYDGSIIFSEFVRKGKLQKPQLLNCRSLRRHIATASQLQRYDATATKNLATFMGHTGNIHDVHYRRPLAHFHRIQIGARLLSFRKPASKPTEEVSNKPENVDSIPHTATSTTPVSCNSSIDLPTEDLNAGNLPQSNTESIEECANKVFDEENEAQSEFQVSPREEQMESSQSDNGQEANKQKRLRVLSEEYDSQSSDGSEFEAPQKKKMKKARWSDEDKNLIFLHFGEQIKAGINPPRHKVKKVYENNPSLRSRQLNAVVTYIYCLAGKNKRK</sequence>
<dbReference type="AlphaFoldDB" id="A0A9P0AHK9"/>
<name>A0A9P0AHK9_BEMTA</name>
<dbReference type="PANTHER" id="PTHR33480:SF1">
    <property type="entry name" value="TYR RECOMBINASE DOMAIN-CONTAINING PROTEIN"/>
    <property type="match status" value="1"/>
</dbReference>
<feature type="compositionally biased region" description="Basic and acidic residues" evidence="1">
    <location>
        <begin position="123"/>
        <end position="133"/>
    </location>
</feature>
<feature type="compositionally biased region" description="Polar residues" evidence="1">
    <location>
        <begin position="201"/>
        <end position="211"/>
    </location>
</feature>
<evidence type="ECO:0000313" key="3">
    <source>
        <dbReference type="Proteomes" id="UP001152759"/>
    </source>
</evidence>